<evidence type="ECO:0000313" key="2">
    <source>
        <dbReference type="EMBL" id="TCT42871.1"/>
    </source>
</evidence>
<accession>A0A4R3P161</accession>
<dbReference type="PROSITE" id="PS51257">
    <property type="entry name" value="PROKAR_LIPOPROTEIN"/>
    <property type="match status" value="1"/>
</dbReference>
<keyword evidence="1" id="KW-0472">Membrane</keyword>
<keyword evidence="1" id="KW-1133">Transmembrane helix</keyword>
<name>A0A4R3P161_9HYPH</name>
<keyword evidence="3" id="KW-1185">Reference proteome</keyword>
<keyword evidence="1" id="KW-0812">Transmembrane</keyword>
<evidence type="ECO:0000313" key="3">
    <source>
        <dbReference type="Proteomes" id="UP000295097"/>
    </source>
</evidence>
<feature type="transmembrane region" description="Helical" evidence="1">
    <location>
        <begin position="19"/>
        <end position="42"/>
    </location>
</feature>
<dbReference type="AlphaFoldDB" id="A0A4R3P161"/>
<protein>
    <recommendedName>
        <fullName evidence="4">Transmembrane protein</fullName>
    </recommendedName>
</protein>
<sequence>MSDRPMTVRKSFSQEAFLVFQRCAACYLFVIGLGCWAALIGLSMNGAWRFDLVAPNIRAVEAVLAVIFPIAATGLWFGVGWGFVLWVIGAVIQVSAHGGYTQTFGAAPWTTTMHVAGIASYIAFWFYLVFIRRH</sequence>
<comment type="caution">
    <text evidence="2">The sequence shown here is derived from an EMBL/GenBank/DDBJ whole genome shotgun (WGS) entry which is preliminary data.</text>
</comment>
<dbReference type="EMBL" id="SMAR01000004">
    <property type="protein sequence ID" value="TCT42871.1"/>
    <property type="molecule type" value="Genomic_DNA"/>
</dbReference>
<organism evidence="2 3">
    <name type="scientific">Martelella mediterranea</name>
    <dbReference type="NCBI Taxonomy" id="293089"/>
    <lineage>
        <taxon>Bacteria</taxon>
        <taxon>Pseudomonadati</taxon>
        <taxon>Pseudomonadota</taxon>
        <taxon>Alphaproteobacteria</taxon>
        <taxon>Hyphomicrobiales</taxon>
        <taxon>Aurantimonadaceae</taxon>
        <taxon>Martelella</taxon>
    </lineage>
</organism>
<feature type="transmembrane region" description="Helical" evidence="1">
    <location>
        <begin position="112"/>
        <end position="131"/>
    </location>
</feature>
<evidence type="ECO:0008006" key="4">
    <source>
        <dbReference type="Google" id="ProtNLM"/>
    </source>
</evidence>
<dbReference type="OrthoDB" id="7843623at2"/>
<proteinExistence type="predicted"/>
<gene>
    <name evidence="2" type="ORF">EDC90_1004173</name>
</gene>
<dbReference type="Pfam" id="PF19660">
    <property type="entry name" value="DUF6163"/>
    <property type="match status" value="1"/>
</dbReference>
<dbReference type="InterPro" id="IPR046161">
    <property type="entry name" value="DUF6163"/>
</dbReference>
<dbReference type="Proteomes" id="UP000295097">
    <property type="component" value="Unassembled WGS sequence"/>
</dbReference>
<feature type="transmembrane region" description="Helical" evidence="1">
    <location>
        <begin position="63"/>
        <end position="92"/>
    </location>
</feature>
<evidence type="ECO:0000256" key="1">
    <source>
        <dbReference type="SAM" id="Phobius"/>
    </source>
</evidence>
<reference evidence="2 3" key="1">
    <citation type="submission" date="2019-03" db="EMBL/GenBank/DDBJ databases">
        <title>Freshwater and sediment microbial communities from various areas in North America, analyzing microbe dynamics in response to fracking.</title>
        <authorList>
            <person name="Lamendella R."/>
        </authorList>
    </citation>
    <scope>NUCLEOTIDE SEQUENCE [LARGE SCALE GENOMIC DNA]</scope>
    <source>
        <strain evidence="2 3">175.2</strain>
    </source>
</reference>